<feature type="domain" description="C-type lectin" evidence="3">
    <location>
        <begin position="50"/>
        <end position="159"/>
    </location>
</feature>
<sequence length="1800" mass="199700">MRKKVTRFLSMTLPLAMIFTNNFMPVSTYAATDNSEENVMYADNIAYDKTTGHLYKLTSEEGNYERVLALAKESGGYLACISNARENDIVANVISEQGANTSSYIGLIRNEENLDEWLWADGSEVSYTNWNDGEPNNKNEKAGEVYDNKRSNGAGKWNDCNTTSLRTGVIEYDSCIHPKSQNVIKDRTLADCEQGGYTGDVYCGFCNEKISDGEEIEARGHSDAVLDESTVKEATCTETGYSGDKICPVCDKVLEQGKVLKANGHKEAEQVRNAKKSSCYQKGYTGDKYCEVCDETLQEGKAIPKLEHEYENDVCKNCGRVNNAQVDVTYSLTKTIDCPYTVFQFTAPESGGYTFTGDSEWDSYGYLYKADKFNDSVISAGMEMYYARLKDNNASTPRLKDYWISDDDSGIGPAPKITAELTKGETYYFVFGPYITEYGDFKLTITCAHTKTHVEGRTLESCEQGGYTGDVVCDICGKVIENGTTVEPSEHTPGDLENARENSCYLDGYTGDKYCTVCNTQLQQGEVIPKLEHEYEDDVCKNCGRVNNAQLDITYTSKTTKDYPYTVFQFTAPESGRYTFTGDSDWDSYGYLYRADKFNDSVISAGMEMYYARLKDNNASRPQLKNYWIGNDGGNNLAPKINVELTKGETYYFVFGPYSTEYGDFKLTITCVHTKTHVEGRTLENCEQGGYTGDVVCDTCGKVIENGTTVEPSEHTPGDLENARVNSCYLDGYTGDKHCTVCNMQLQQGEVIPKFEHEYENDVCKNCGRIRNVQKNKVYDTQITKDLPIQVIEYTADKDEYVSFYCSNKTGWDSYGFLFDSENYSDEMIRNELDKFFDEDEYKIRFNNALDSDDDGGNNGAPQVEYELTKGEKYYFVVVPYGYNDEYEYGEFTITVGCAHYNIHVENKTINSCEEGGYTGDIICDDCGETVEEGVTIEPHSEHSYYEYNRKDATCNEYAKTYYRCRYCNAKKTEIDTNAGYGSHKYEFVGSIEATCTTDGYLGDYKCIYCGEESENQPTNKIIKAYHDYPEGSRNQYFIYDYNMVKATCEKDGYTGDVYCPICKETIEKGKVINKLGHSFKDGVCEECGAEEEFVKQQKDGYFEITTFEDLILYLKNIYSGINGKLMSDITFPENYEDEDDLIGNVNAVNIIFDGNGHSISGINQRGENRPLFNFVYSSEIKNINIKYVNENFTSGMAADIAIGAKNSVFRNCSVSGNKNLNNLNDCLSAMVCFADNCKFIGCTNNANVTGTGSGGTAAGIAYIITENTIVEDCVNNGKLSMQNGMAAGIAVNVYSSTIKNCINNGSINGYNIASGIVIDVQGELIPGTTEISGCINKGRIEANSYYDHYASGICSKYKGNFDSPGKLIISNCVNEGYVKGGTVAGIICEANGKLEITSCENNGNIDGDDSAAGICEYINNAQNHNKIKISNCKNNGDISAESAAGIVDYGYYFDINNCINNGNILSDRYGGGILAYVYGVNGSELINNGDINAYEYAGGICAYDEGKSTYDKLYNSGKIDTRNIAADKNSLVNSDEEINVTNSEEKHVHNYDSEANIIKATLEADGYREFKCYCGDSKKIAISRIDSVNISNEKYEYTGNSIALPTVTVTDAAGEIVSDQYYTVTFKNKTTGAAVTEIKDAGTYEVIVTFNTLYEGEVAKEITVVNNSGTTPADTTPGGTNNSGTTNVSNSDTTNKTDNDNSVTKPGKVKKVTTKVNKKKSVIIKWRKQKAVTGYQIRYSVNKKMKKAKIKTITKNNAKTVLKKLKPGKYFVQIRAYKVVNGKKVAGKWSSKKVVKVSK</sequence>
<dbReference type="InterPro" id="IPR016186">
    <property type="entry name" value="C-type_lectin-like/link_sf"/>
</dbReference>
<dbReference type="EMBL" id="JAODBU010000011">
    <property type="protein sequence ID" value="MCT7399645.1"/>
    <property type="molecule type" value="Genomic_DNA"/>
</dbReference>
<dbReference type="SUPFAM" id="SSF56436">
    <property type="entry name" value="C-type lectin-like"/>
    <property type="match status" value="1"/>
</dbReference>
<accession>A0ABT2M294</accession>
<dbReference type="InterPro" id="IPR013783">
    <property type="entry name" value="Ig-like_fold"/>
</dbReference>
<feature type="region of interest" description="Disordered" evidence="1">
    <location>
        <begin position="1666"/>
        <end position="1707"/>
    </location>
</feature>
<organism evidence="4 5">
    <name type="scientific">Eubacterium album</name>
    <dbReference type="NCBI Taxonomy" id="2978477"/>
    <lineage>
        <taxon>Bacteria</taxon>
        <taxon>Bacillati</taxon>
        <taxon>Bacillota</taxon>
        <taxon>Clostridia</taxon>
        <taxon>Eubacteriales</taxon>
        <taxon>Eubacteriaceae</taxon>
        <taxon>Eubacterium</taxon>
    </lineage>
</organism>
<comment type="caution">
    <text evidence="4">The sequence shown here is derived from an EMBL/GenBank/DDBJ whole genome shotgun (WGS) entry which is preliminary data.</text>
</comment>
<feature type="compositionally biased region" description="Low complexity" evidence="1">
    <location>
        <begin position="1670"/>
        <end position="1707"/>
    </location>
</feature>
<evidence type="ECO:0000313" key="5">
    <source>
        <dbReference type="Proteomes" id="UP001431199"/>
    </source>
</evidence>
<feature type="signal peptide" evidence="2">
    <location>
        <begin position="1"/>
        <end position="30"/>
    </location>
</feature>
<dbReference type="Gene3D" id="2.60.40.10">
    <property type="entry name" value="Immunoglobulins"/>
    <property type="match status" value="1"/>
</dbReference>
<dbReference type="InterPro" id="IPR016187">
    <property type="entry name" value="CTDL_fold"/>
</dbReference>
<evidence type="ECO:0000256" key="1">
    <source>
        <dbReference type="SAM" id="MobiDB-lite"/>
    </source>
</evidence>
<dbReference type="PROSITE" id="PS50041">
    <property type="entry name" value="C_TYPE_LECTIN_2"/>
    <property type="match status" value="1"/>
</dbReference>
<dbReference type="Gene3D" id="2.160.20.110">
    <property type="match status" value="2"/>
</dbReference>
<dbReference type="SMART" id="SM00034">
    <property type="entry name" value="CLECT"/>
    <property type="match status" value="1"/>
</dbReference>
<reference evidence="4" key="1">
    <citation type="submission" date="2022-09" db="EMBL/GenBank/DDBJ databases">
        <title>Eubacterium sp. LFL-14 isolated from human feces.</title>
        <authorList>
            <person name="Liu F."/>
        </authorList>
    </citation>
    <scope>NUCLEOTIDE SEQUENCE</scope>
    <source>
        <strain evidence="4">LFL-14</strain>
    </source>
</reference>
<evidence type="ECO:0000313" key="4">
    <source>
        <dbReference type="EMBL" id="MCT7399645.1"/>
    </source>
</evidence>
<dbReference type="RefSeq" id="WP_260978970.1">
    <property type="nucleotide sequence ID" value="NZ_JAODBU010000011.1"/>
</dbReference>
<dbReference type="InterPro" id="IPR036116">
    <property type="entry name" value="FN3_sf"/>
</dbReference>
<dbReference type="InterPro" id="IPR050111">
    <property type="entry name" value="C-type_lectin/snaclec_domain"/>
</dbReference>
<feature type="chain" id="PRO_5045996134" description="C-type lectin domain-containing protein" evidence="2">
    <location>
        <begin position="31"/>
        <end position="1800"/>
    </location>
</feature>
<gene>
    <name evidence="4" type="ORF">N5B56_11200</name>
</gene>
<dbReference type="Proteomes" id="UP001431199">
    <property type="component" value="Unassembled WGS sequence"/>
</dbReference>
<dbReference type="Pfam" id="PF00059">
    <property type="entry name" value="Lectin_C"/>
    <property type="match status" value="1"/>
</dbReference>
<dbReference type="Gene3D" id="3.10.100.10">
    <property type="entry name" value="Mannose-Binding Protein A, subunit A"/>
    <property type="match status" value="1"/>
</dbReference>
<keyword evidence="2" id="KW-0732">Signal</keyword>
<keyword evidence="5" id="KW-1185">Reference proteome</keyword>
<evidence type="ECO:0000256" key="2">
    <source>
        <dbReference type="SAM" id="SignalP"/>
    </source>
</evidence>
<name>A0ABT2M294_9FIRM</name>
<dbReference type="SUPFAM" id="SSF49265">
    <property type="entry name" value="Fibronectin type III"/>
    <property type="match status" value="1"/>
</dbReference>
<dbReference type="InterPro" id="IPR001304">
    <property type="entry name" value="C-type_lectin-like"/>
</dbReference>
<evidence type="ECO:0000259" key="3">
    <source>
        <dbReference type="PROSITE" id="PS50041"/>
    </source>
</evidence>
<dbReference type="PANTHER" id="PTHR22803">
    <property type="entry name" value="MANNOSE, PHOSPHOLIPASE, LECTIN RECEPTOR RELATED"/>
    <property type="match status" value="1"/>
</dbReference>
<proteinExistence type="predicted"/>
<protein>
    <recommendedName>
        <fullName evidence="3">C-type lectin domain-containing protein</fullName>
    </recommendedName>
</protein>